<dbReference type="EMBL" id="MTKT01000666">
    <property type="protein sequence ID" value="OWM89631.1"/>
    <property type="molecule type" value="Genomic_DNA"/>
</dbReference>
<reference evidence="4" key="1">
    <citation type="journal article" date="2017" name="Plant J.">
        <title>The pomegranate (Punica granatum L.) genome and the genomics of punicalagin biosynthesis.</title>
        <authorList>
            <person name="Qin G."/>
            <person name="Xu C."/>
            <person name="Ming R."/>
            <person name="Tang H."/>
            <person name="Guyot R."/>
            <person name="Kramer E.M."/>
            <person name="Hu Y."/>
            <person name="Yi X."/>
            <person name="Qi Y."/>
            <person name="Xu X."/>
            <person name="Gao Z."/>
            <person name="Pan H."/>
            <person name="Jian J."/>
            <person name="Tian Y."/>
            <person name="Yue Z."/>
            <person name="Xu Y."/>
        </authorList>
    </citation>
    <scope>NUCLEOTIDE SEQUENCE [LARGE SCALE GENOMIC DNA]</scope>
    <source>
        <strain evidence="4">cv. Dabenzi</strain>
    </source>
</reference>
<proteinExistence type="predicted"/>
<dbReference type="PANTHER" id="PTHR38394">
    <property type="entry name" value="NEUROFILAMENT LIGHT PROTEIN"/>
    <property type="match status" value="1"/>
</dbReference>
<dbReference type="PANTHER" id="PTHR38394:SF1">
    <property type="entry name" value="NEUROFILAMENT LIGHT PROTEIN"/>
    <property type="match status" value="1"/>
</dbReference>
<keyword evidence="5" id="KW-1185">Reference proteome</keyword>
<reference evidence="3 5" key="3">
    <citation type="submission" date="2017-11" db="EMBL/GenBank/DDBJ databases">
        <title>De-novo sequencing of pomegranate (Punica granatum L.) genome.</title>
        <authorList>
            <person name="Akparov Z."/>
            <person name="Amiraslanov A."/>
            <person name="Hajiyeva S."/>
            <person name="Abbasov M."/>
            <person name="Kaur K."/>
            <person name="Hamwieh A."/>
            <person name="Solovyev V."/>
            <person name="Salamov A."/>
            <person name="Braich B."/>
            <person name="Kosarev P."/>
            <person name="Mahmoud A."/>
            <person name="Hajiyev E."/>
            <person name="Babayeva S."/>
            <person name="Izzatullayeva V."/>
            <person name="Mammadov A."/>
            <person name="Mammadov A."/>
            <person name="Sharifova S."/>
            <person name="Ojaghi J."/>
            <person name="Eynullazada K."/>
            <person name="Bayramov B."/>
            <person name="Abdulazimova A."/>
            <person name="Shahmuradov I."/>
        </authorList>
    </citation>
    <scope>NUCLEOTIDE SEQUENCE [LARGE SCALE GENOMIC DNA]</scope>
    <source>
        <strain evidence="3">AG2017</strain>
        <strain evidence="5">cv. AG2017</strain>
        <tissue evidence="3">Leaf</tissue>
    </source>
</reference>
<evidence type="ECO:0000313" key="4">
    <source>
        <dbReference type="Proteomes" id="UP000197138"/>
    </source>
</evidence>
<evidence type="ECO:0000256" key="1">
    <source>
        <dbReference type="SAM" id="MobiDB-lite"/>
    </source>
</evidence>
<dbReference type="AlphaFoldDB" id="A0A218XYP5"/>
<feature type="region of interest" description="Disordered" evidence="1">
    <location>
        <begin position="1"/>
        <end position="54"/>
    </location>
</feature>
<comment type="caution">
    <text evidence="2">The sequence shown here is derived from an EMBL/GenBank/DDBJ whole genome shotgun (WGS) entry which is preliminary data.</text>
</comment>
<feature type="compositionally biased region" description="Pro residues" evidence="1">
    <location>
        <begin position="24"/>
        <end position="44"/>
    </location>
</feature>
<sequence>MEDDMDSLFEGMVLFTPSQLSDPPLVPQPQPQPIDPSPPPPLDPPAASSSSELLNENLFFDHTLITPLPGYPGTATKSPN</sequence>
<organism evidence="2 4">
    <name type="scientific">Punica granatum</name>
    <name type="common">Pomegranate</name>
    <dbReference type="NCBI Taxonomy" id="22663"/>
    <lineage>
        <taxon>Eukaryota</taxon>
        <taxon>Viridiplantae</taxon>
        <taxon>Streptophyta</taxon>
        <taxon>Embryophyta</taxon>
        <taxon>Tracheophyta</taxon>
        <taxon>Spermatophyta</taxon>
        <taxon>Magnoliopsida</taxon>
        <taxon>eudicotyledons</taxon>
        <taxon>Gunneridae</taxon>
        <taxon>Pentapetalae</taxon>
        <taxon>rosids</taxon>
        <taxon>malvids</taxon>
        <taxon>Myrtales</taxon>
        <taxon>Lythraceae</taxon>
        <taxon>Punica</taxon>
    </lineage>
</organism>
<name>A0A218XYP5_PUNGR</name>
<evidence type="ECO:0000313" key="5">
    <source>
        <dbReference type="Proteomes" id="UP000233551"/>
    </source>
</evidence>
<dbReference type="EMBL" id="PGOL01002531">
    <property type="protein sequence ID" value="PKI47254.1"/>
    <property type="molecule type" value="Genomic_DNA"/>
</dbReference>
<gene>
    <name evidence="2" type="ORF">CDL15_Pgr024379</name>
    <name evidence="3" type="ORF">CRG98_032391</name>
</gene>
<evidence type="ECO:0000313" key="2">
    <source>
        <dbReference type="EMBL" id="OWM89631.1"/>
    </source>
</evidence>
<dbReference type="Proteomes" id="UP000233551">
    <property type="component" value="Unassembled WGS sequence"/>
</dbReference>
<protein>
    <submittedName>
        <fullName evidence="2">Uncharacterized protein</fullName>
    </submittedName>
</protein>
<reference evidence="2" key="2">
    <citation type="submission" date="2017-06" db="EMBL/GenBank/DDBJ databases">
        <title>The pomegranate genome and the genomics of punicalagin biosynthesis.</title>
        <authorList>
            <person name="Xu C."/>
        </authorList>
    </citation>
    <scope>NUCLEOTIDE SEQUENCE [LARGE SCALE GENOMIC DNA]</scope>
    <source>
        <tissue evidence="2">Fresh leaf</tissue>
    </source>
</reference>
<accession>A0A218XYP5</accession>
<dbReference type="Proteomes" id="UP000197138">
    <property type="component" value="Unassembled WGS sequence"/>
</dbReference>
<evidence type="ECO:0000313" key="3">
    <source>
        <dbReference type="EMBL" id="PKI47254.1"/>
    </source>
</evidence>